<dbReference type="AlphaFoldDB" id="A0AA87MRC2"/>
<organism evidence="1 2">
    <name type="scientific">Leptospira mayottensis 200901122</name>
    <dbReference type="NCBI Taxonomy" id="1193010"/>
    <lineage>
        <taxon>Bacteria</taxon>
        <taxon>Pseudomonadati</taxon>
        <taxon>Spirochaetota</taxon>
        <taxon>Spirochaetia</taxon>
        <taxon>Leptospirales</taxon>
        <taxon>Leptospiraceae</taxon>
        <taxon>Leptospira</taxon>
    </lineage>
</organism>
<reference evidence="1 2" key="1">
    <citation type="journal article" date="2014" name="Int. J. Syst. Evol. Microbiol.">
        <title>Leptospira mayottensis sp. nov., a pathogenic species of the genus Leptospira isolated from humans.</title>
        <authorList>
            <person name="Bourhy P."/>
            <person name="Collet L."/>
            <person name="Brisse S."/>
            <person name="Picardeau M."/>
        </authorList>
    </citation>
    <scope>NUCLEOTIDE SEQUENCE [LARGE SCALE GENOMIC DNA]</scope>
    <source>
        <strain evidence="1 2">200901122</strain>
    </source>
</reference>
<proteinExistence type="predicted"/>
<protein>
    <submittedName>
        <fullName evidence="1">Uncharacterized protein</fullName>
    </submittedName>
</protein>
<comment type="caution">
    <text evidence="1">The sequence shown here is derived from an EMBL/GenBank/DDBJ whole genome shotgun (WGS) entry which is preliminary data.</text>
</comment>
<gene>
    <name evidence="1" type="ORF">LEP1GSC125_2165</name>
</gene>
<evidence type="ECO:0000313" key="1">
    <source>
        <dbReference type="EMBL" id="EKS00868.1"/>
    </source>
</evidence>
<accession>A0AA87MRC2</accession>
<evidence type="ECO:0000313" key="2">
    <source>
        <dbReference type="Proteomes" id="UP000001343"/>
    </source>
</evidence>
<dbReference type="RefSeq" id="WP_002762219.1">
    <property type="nucleotide sequence ID" value="NZ_AKWM02000029.1"/>
</dbReference>
<dbReference type="Proteomes" id="UP000001343">
    <property type="component" value="Unassembled WGS sequence"/>
</dbReference>
<name>A0AA87MRC2_9LEPT</name>
<dbReference type="EMBL" id="AKWM02000029">
    <property type="protein sequence ID" value="EKS00868.1"/>
    <property type="molecule type" value="Genomic_DNA"/>
</dbReference>
<sequence>MDPVRDSRFFFDLKRKFEVILEEVEKRTFDQKDEIRELETLWEEMFNLAGKNDSPYFQIRLKTLKKQLDTFVKNKGYEKNEFDKIFYQLGKMKRTDSVEFLDESLRNRLGKIAENHYSSGDMVSSGVVFPSATNQKGKQYITFRCGTIYFITDRSSYTILKDLDRRKNTIEYKGKVYRIFPSSFVYGLSEEEYRNENFLTMNLLVLKRKSGFEFYRFDTLGEILQINEGTFLKGLKPMKDFEVQGQDNRIQNYFRKAGVRYYYIPVENF</sequence>